<dbReference type="HOGENOM" id="CLU_1520717_0_0_1"/>
<sequence>MQLLTQKEVRRKRRRRRILLNPKRRSTDTEKSNQLHSSYIPLTIKVLFKDLTNNAHNVHKVYIWLSILIDTIVAHAIKHLEWTRQPSKLTQKLSKNNKQLKQQLLLPQHQQEELQLEVPLVVRKERRSDHQYNNIKYNIEQSLFSTYFICVARIQYQSKTIYNILFQAEIQDTKKFG</sequence>
<evidence type="ECO:0000313" key="2">
    <source>
        <dbReference type="Proteomes" id="UP000000600"/>
    </source>
</evidence>
<name>A0CR26_PARTE</name>
<dbReference type="Proteomes" id="UP000000600">
    <property type="component" value="Unassembled WGS sequence"/>
</dbReference>
<dbReference type="InParanoid" id="A0CR26"/>
<dbReference type="EMBL" id="CT868152">
    <property type="protein sequence ID" value="CAK73243.1"/>
    <property type="molecule type" value="Genomic_DNA"/>
</dbReference>
<dbReference type="KEGG" id="ptm:GSPATT00009556001"/>
<reference evidence="1 2" key="1">
    <citation type="journal article" date="2006" name="Nature">
        <title>Global trends of whole-genome duplications revealed by the ciliate Paramecium tetraurelia.</title>
        <authorList>
            <consortium name="Genoscope"/>
            <person name="Aury J.-M."/>
            <person name="Jaillon O."/>
            <person name="Duret L."/>
            <person name="Noel B."/>
            <person name="Jubin C."/>
            <person name="Porcel B.M."/>
            <person name="Segurens B."/>
            <person name="Daubin V."/>
            <person name="Anthouard V."/>
            <person name="Aiach N."/>
            <person name="Arnaiz O."/>
            <person name="Billaut A."/>
            <person name="Beisson J."/>
            <person name="Blanc I."/>
            <person name="Bouhouche K."/>
            <person name="Camara F."/>
            <person name="Duharcourt S."/>
            <person name="Guigo R."/>
            <person name="Gogendeau D."/>
            <person name="Katinka M."/>
            <person name="Keller A.-M."/>
            <person name="Kissmehl R."/>
            <person name="Klotz C."/>
            <person name="Koll F."/>
            <person name="Le Moue A."/>
            <person name="Lepere C."/>
            <person name="Malinsky S."/>
            <person name="Nowacki M."/>
            <person name="Nowak J.K."/>
            <person name="Plattner H."/>
            <person name="Poulain J."/>
            <person name="Ruiz F."/>
            <person name="Serrano V."/>
            <person name="Zagulski M."/>
            <person name="Dessen P."/>
            <person name="Betermier M."/>
            <person name="Weissenbach J."/>
            <person name="Scarpelli C."/>
            <person name="Schachter V."/>
            <person name="Sperling L."/>
            <person name="Meyer E."/>
            <person name="Cohen J."/>
            <person name="Wincker P."/>
        </authorList>
    </citation>
    <scope>NUCLEOTIDE SEQUENCE [LARGE SCALE GENOMIC DNA]</scope>
    <source>
        <strain evidence="1 2">Stock d4-2</strain>
    </source>
</reference>
<keyword evidence="2" id="KW-1185">Reference proteome</keyword>
<gene>
    <name evidence="1" type="ORF">GSPATT00009556001</name>
</gene>
<dbReference type="GeneID" id="5026425"/>
<dbReference type="RefSeq" id="XP_001440640.1">
    <property type="nucleotide sequence ID" value="XM_001440603.2"/>
</dbReference>
<organism evidence="1 2">
    <name type="scientific">Paramecium tetraurelia</name>
    <dbReference type="NCBI Taxonomy" id="5888"/>
    <lineage>
        <taxon>Eukaryota</taxon>
        <taxon>Sar</taxon>
        <taxon>Alveolata</taxon>
        <taxon>Ciliophora</taxon>
        <taxon>Intramacronucleata</taxon>
        <taxon>Oligohymenophorea</taxon>
        <taxon>Peniculida</taxon>
        <taxon>Parameciidae</taxon>
        <taxon>Paramecium</taxon>
    </lineage>
</organism>
<dbReference type="AlphaFoldDB" id="A0CR26"/>
<evidence type="ECO:0000313" key="1">
    <source>
        <dbReference type="EMBL" id="CAK73243.1"/>
    </source>
</evidence>
<accession>A0CR26</accession>
<proteinExistence type="predicted"/>
<protein>
    <submittedName>
        <fullName evidence="1">Uncharacterized protein</fullName>
    </submittedName>
</protein>